<keyword evidence="1" id="KW-0812">Transmembrane</keyword>
<gene>
    <name evidence="2" type="ORF">DPPLL_20520</name>
</gene>
<evidence type="ECO:0000313" key="3">
    <source>
        <dbReference type="Proteomes" id="UP000830055"/>
    </source>
</evidence>
<keyword evidence="1" id="KW-0472">Membrane</keyword>
<proteinExistence type="predicted"/>
<dbReference type="Proteomes" id="UP000830055">
    <property type="component" value="Chromosome"/>
</dbReference>
<name>A0ABM7W9P4_9BACT</name>
<accession>A0ABM7W9P4</accession>
<dbReference type="EMBL" id="AP025516">
    <property type="protein sequence ID" value="BDD87687.1"/>
    <property type="molecule type" value="Genomic_DNA"/>
</dbReference>
<organism evidence="2 3">
    <name type="scientific">Desulfofustis limnaeus</name>
    <dbReference type="NCBI Taxonomy" id="2740163"/>
    <lineage>
        <taxon>Bacteria</taxon>
        <taxon>Pseudomonadati</taxon>
        <taxon>Thermodesulfobacteriota</taxon>
        <taxon>Desulfobulbia</taxon>
        <taxon>Desulfobulbales</taxon>
        <taxon>Desulfocapsaceae</taxon>
        <taxon>Desulfofustis</taxon>
    </lineage>
</organism>
<sequence>MRYGPAFGIACEGIAIILFDVILICYKLINKFNRFYILYVKISDSVLKVWAISAPIQVIF</sequence>
<evidence type="ECO:0000313" key="2">
    <source>
        <dbReference type="EMBL" id="BDD87687.1"/>
    </source>
</evidence>
<evidence type="ECO:0000256" key="1">
    <source>
        <dbReference type="SAM" id="Phobius"/>
    </source>
</evidence>
<protein>
    <submittedName>
        <fullName evidence="2">Uncharacterized protein</fullName>
    </submittedName>
</protein>
<keyword evidence="3" id="KW-1185">Reference proteome</keyword>
<reference evidence="2 3" key="1">
    <citation type="submission" date="2022-01" db="EMBL/GenBank/DDBJ databases">
        <title>Desulfofustis limnae sp. nov., a novel mesophilic sulfate-reducing bacterium isolated from marsh soil.</title>
        <authorList>
            <person name="Watanabe M."/>
            <person name="Takahashi A."/>
            <person name="Kojima H."/>
            <person name="Fukui M."/>
        </authorList>
    </citation>
    <scope>NUCLEOTIDE SEQUENCE [LARGE SCALE GENOMIC DNA]</scope>
    <source>
        <strain evidence="2 3">PPLL</strain>
    </source>
</reference>
<feature type="transmembrane region" description="Helical" evidence="1">
    <location>
        <begin position="6"/>
        <end position="29"/>
    </location>
</feature>
<keyword evidence="1" id="KW-1133">Transmembrane helix</keyword>